<evidence type="ECO:0000256" key="1">
    <source>
        <dbReference type="ARBA" id="ARBA00004571"/>
    </source>
</evidence>
<organism evidence="13 14">
    <name type="scientific">Sphingobacterium paramultivorum</name>
    <dbReference type="NCBI Taxonomy" id="2886510"/>
    <lineage>
        <taxon>Bacteria</taxon>
        <taxon>Pseudomonadati</taxon>
        <taxon>Bacteroidota</taxon>
        <taxon>Sphingobacteriia</taxon>
        <taxon>Sphingobacteriales</taxon>
        <taxon>Sphingobacteriaceae</taxon>
        <taxon>Sphingobacterium</taxon>
    </lineage>
</organism>
<dbReference type="RefSeq" id="WP_182331135.1">
    <property type="nucleotide sequence ID" value="NZ_CP058555.1"/>
</dbReference>
<dbReference type="Gene3D" id="2.40.170.20">
    <property type="entry name" value="TonB-dependent receptor, beta-barrel domain"/>
    <property type="match status" value="1"/>
</dbReference>
<dbReference type="InterPro" id="IPR023997">
    <property type="entry name" value="TonB-dep_OMP_SusC/RagA_CS"/>
</dbReference>
<dbReference type="NCBIfam" id="TIGR04056">
    <property type="entry name" value="OMP_RagA_SusC"/>
    <property type="match status" value="1"/>
</dbReference>
<evidence type="ECO:0000313" key="13">
    <source>
        <dbReference type="EMBL" id="QMV66513.1"/>
    </source>
</evidence>
<feature type="chain" id="PRO_5028975184" evidence="10">
    <location>
        <begin position="35"/>
        <end position="1084"/>
    </location>
</feature>
<dbReference type="AlphaFoldDB" id="A0A7G5DXN8"/>
<evidence type="ECO:0000256" key="10">
    <source>
        <dbReference type="SAM" id="SignalP"/>
    </source>
</evidence>
<keyword evidence="7 8" id="KW-0998">Cell outer membrane</keyword>
<evidence type="ECO:0000256" key="8">
    <source>
        <dbReference type="PROSITE-ProRule" id="PRU01360"/>
    </source>
</evidence>
<dbReference type="InterPro" id="IPR039426">
    <property type="entry name" value="TonB-dep_rcpt-like"/>
</dbReference>
<dbReference type="NCBIfam" id="TIGR04057">
    <property type="entry name" value="SusC_RagA_signa"/>
    <property type="match status" value="1"/>
</dbReference>
<dbReference type="Proteomes" id="UP000515450">
    <property type="component" value="Chromosome"/>
</dbReference>
<keyword evidence="3 8" id="KW-1134">Transmembrane beta strand</keyword>
<evidence type="ECO:0000256" key="6">
    <source>
        <dbReference type="ARBA" id="ARBA00023136"/>
    </source>
</evidence>
<dbReference type="PROSITE" id="PS52016">
    <property type="entry name" value="TONB_DEPENDENT_REC_3"/>
    <property type="match status" value="1"/>
</dbReference>
<proteinExistence type="inferred from homology"/>
<evidence type="ECO:0000256" key="9">
    <source>
        <dbReference type="RuleBase" id="RU003357"/>
    </source>
</evidence>
<keyword evidence="2 8" id="KW-0813">Transport</keyword>
<evidence type="ECO:0000259" key="12">
    <source>
        <dbReference type="Pfam" id="PF07715"/>
    </source>
</evidence>
<dbReference type="SUPFAM" id="SSF56935">
    <property type="entry name" value="Porins"/>
    <property type="match status" value="1"/>
</dbReference>
<gene>
    <name evidence="13" type="ORF">HS960_02065</name>
</gene>
<dbReference type="InterPro" id="IPR000531">
    <property type="entry name" value="Beta-barrel_TonB"/>
</dbReference>
<keyword evidence="13" id="KW-0675">Receptor</keyword>
<dbReference type="Pfam" id="PF00593">
    <property type="entry name" value="TonB_dep_Rec_b-barrel"/>
    <property type="match status" value="1"/>
</dbReference>
<dbReference type="Pfam" id="PF13715">
    <property type="entry name" value="CarbopepD_reg_2"/>
    <property type="match status" value="1"/>
</dbReference>
<dbReference type="InterPro" id="IPR036942">
    <property type="entry name" value="Beta-barrel_TonB_sf"/>
</dbReference>
<dbReference type="Gene3D" id="2.60.40.1120">
    <property type="entry name" value="Carboxypeptidase-like, regulatory domain"/>
    <property type="match status" value="1"/>
</dbReference>
<evidence type="ECO:0000256" key="5">
    <source>
        <dbReference type="ARBA" id="ARBA00023077"/>
    </source>
</evidence>
<dbReference type="InterPro" id="IPR023996">
    <property type="entry name" value="TonB-dep_OMP_SusC/RagA"/>
</dbReference>
<dbReference type="InterPro" id="IPR008969">
    <property type="entry name" value="CarboxyPept-like_regulatory"/>
</dbReference>
<evidence type="ECO:0000256" key="3">
    <source>
        <dbReference type="ARBA" id="ARBA00022452"/>
    </source>
</evidence>
<dbReference type="InterPro" id="IPR012910">
    <property type="entry name" value="Plug_dom"/>
</dbReference>
<feature type="domain" description="TonB-dependent receptor plug" evidence="12">
    <location>
        <begin position="129"/>
        <end position="237"/>
    </location>
</feature>
<feature type="domain" description="TonB-dependent receptor-like beta-barrel" evidence="11">
    <location>
        <begin position="422"/>
        <end position="793"/>
    </location>
</feature>
<evidence type="ECO:0000256" key="7">
    <source>
        <dbReference type="ARBA" id="ARBA00023237"/>
    </source>
</evidence>
<dbReference type="GO" id="GO:0009279">
    <property type="term" value="C:cell outer membrane"/>
    <property type="evidence" value="ECO:0007669"/>
    <property type="project" value="UniProtKB-SubCell"/>
</dbReference>
<keyword evidence="5 9" id="KW-0798">TonB box</keyword>
<keyword evidence="6 8" id="KW-0472">Membrane</keyword>
<evidence type="ECO:0000256" key="2">
    <source>
        <dbReference type="ARBA" id="ARBA00022448"/>
    </source>
</evidence>
<evidence type="ECO:0000313" key="14">
    <source>
        <dbReference type="Proteomes" id="UP000515450"/>
    </source>
</evidence>
<reference evidence="13 14" key="1">
    <citation type="journal article" date="2020" name="G3 (Bethesda)">
        <title>CeMbio - The Caenorhabditis elegans Microbiome Resource.</title>
        <authorList>
            <person name="Dirksen P."/>
            <person name="Assie A."/>
            <person name="Zimmermann J."/>
            <person name="Zhang F."/>
            <person name="Tietje A.M."/>
            <person name="Marsh S.A."/>
            <person name="Felix M.A."/>
            <person name="Shapira M."/>
            <person name="Kaleta C."/>
            <person name="Schulenburg H."/>
            <person name="Samuel B."/>
        </authorList>
    </citation>
    <scope>NUCLEOTIDE SEQUENCE [LARGE SCALE GENOMIC DNA]</scope>
    <source>
        <strain evidence="13 14">BIGb0170</strain>
    </source>
</reference>
<dbReference type="Gene3D" id="2.170.130.10">
    <property type="entry name" value="TonB-dependent receptor, plug domain"/>
    <property type="match status" value="1"/>
</dbReference>
<feature type="signal peptide" evidence="10">
    <location>
        <begin position="1"/>
        <end position="34"/>
    </location>
</feature>
<keyword evidence="4 8" id="KW-0812">Transmembrane</keyword>
<comment type="similarity">
    <text evidence="8 9">Belongs to the TonB-dependent receptor family.</text>
</comment>
<protein>
    <submittedName>
        <fullName evidence="13">TonB-dependent receptor</fullName>
    </submittedName>
</protein>
<accession>A0A7G5DXN8</accession>
<keyword evidence="10" id="KW-0732">Signal</keyword>
<evidence type="ECO:0000259" key="11">
    <source>
        <dbReference type="Pfam" id="PF00593"/>
    </source>
</evidence>
<sequence length="1084" mass="121090">MKKQQFQSLGRNRNFRYRLGLVVGAVCLAGVVHAQDLETHGKVTDRKGEPIRGVTISIKNIPNSGMSTSNKGTYELNKLKKNQVLLFTSVGYKSIELTYQGQKELNVQLEEDLANLDEVVVVGFGTKQKKNLTGAVDQISGKVLESRPISNVMQGLQGVSPGLNITYGNGTPGGIPNINIRGTTSINGGSPLFVIDGIPATDANDLIRLNPTDIESYTVLRDAASSAIYGARATYGVILITTKSGKLGKQSVSFNTNSAWGKPTEMPDPVTDPYIFSKLLELSTNNTPWDYVNYSDEHYQWAKERSDNPSIEDVRIDPKDPKRWAYMGNNNWNKYFLNKSAHSQSYNLTFSGGAKVNELPFKYYLSGDYTKENGLSKLAADYWTRKGLRGKINIAPFKWLQLDNNANLYNTHRESPAASLTDIYYLTPIQVAKNPDGSWANTDAGRLAARLSDGGKSNGDMFGFQNTFNATGTFLNGDLKISGDASVKREYYKGNGYAKKFKIGFGPNDIREEGGTGYVNESRADMKNTVFNLYANYNKTIGKHNFGAMVGYNQEEYIYSSTYVNRNNLISSTLPYLGLTTGEMTLNAGYSSYATRSYFGRLNYTFNERYILEGTGRYDGSSRFPKASRWGFFPSVSGAWIVSNESFFESLKPKVSNLKLRASYGSLGNQNVGDFSYIQTMGTSLSGYLINGNQQYVVNGAPPLTIDPNSYTWENVSTLNFGADLGLFNDKFFVGYDNYIRNTTGMLTAGQELPGVLGTSVPRQNAADLRTKGWELSVTYKDQFELANKPFSFDAKVVLSDSRAKITKFKNDERLLSTYFNGYEFGTIYGLQGDGLFKSADEIKALDESGIVPWGALNIVNGWPKFKDIDGNGKIERGLTETNLKDLQVIGNSADRYRIGFNLNMNWGGFDASVFLQGVLKRDFYPRHYLFWGPYQQPYANIYPWHLDFYRETSDTAEERAKHSQAYLNAGLADANHDARYPVLQSWLADVNDGKGLAIPNTQYTLNGSYLRLKNITFGYTLPHELLEKWKIQRLRIFFSGENLFEFSQIKKYVDPEAINNGTDGSAWAYPFQRKFSVGLNLDF</sequence>
<name>A0A7G5DXN8_9SPHI</name>
<dbReference type="InterPro" id="IPR037066">
    <property type="entry name" value="Plug_dom_sf"/>
</dbReference>
<dbReference type="Pfam" id="PF07715">
    <property type="entry name" value="Plug"/>
    <property type="match status" value="1"/>
</dbReference>
<comment type="subcellular location">
    <subcellularLocation>
        <location evidence="1 8">Cell outer membrane</location>
        <topology evidence="1 8">Multi-pass membrane protein</topology>
    </subcellularLocation>
</comment>
<dbReference type="EMBL" id="CP058555">
    <property type="protein sequence ID" value="QMV66513.1"/>
    <property type="molecule type" value="Genomic_DNA"/>
</dbReference>
<keyword evidence="14" id="KW-1185">Reference proteome</keyword>
<evidence type="ECO:0000256" key="4">
    <source>
        <dbReference type="ARBA" id="ARBA00022692"/>
    </source>
</evidence>
<dbReference type="SUPFAM" id="SSF49464">
    <property type="entry name" value="Carboxypeptidase regulatory domain-like"/>
    <property type="match status" value="1"/>
</dbReference>